<dbReference type="PANTHER" id="PTHR31084:SF0">
    <property type="entry name" value="ALPHA-L-FUCOSIDASE 2"/>
    <property type="match status" value="1"/>
</dbReference>
<keyword evidence="4" id="KW-0326">Glycosidase</keyword>
<dbReference type="InterPro" id="IPR054363">
    <property type="entry name" value="GH95_cat"/>
</dbReference>
<dbReference type="Gene3D" id="1.50.10.10">
    <property type="match status" value="1"/>
</dbReference>
<proteinExistence type="predicted"/>
<reference evidence="4 5" key="1">
    <citation type="submission" date="2015-09" db="EMBL/GenBank/DDBJ databases">
        <authorList>
            <consortium name="Pathogen Informatics"/>
        </authorList>
    </citation>
    <scope>NUCLEOTIDE SEQUENCE [LARGE SCALE GENOMIC DNA]</scope>
    <source>
        <strain evidence="4 5">2789STDY5834945</strain>
    </source>
</reference>
<dbReference type="EC" id="3.2.1.51" evidence="4"/>
<dbReference type="InterPro" id="IPR049053">
    <property type="entry name" value="AFCA-like_C"/>
</dbReference>
<evidence type="ECO:0000313" key="5">
    <source>
        <dbReference type="Proteomes" id="UP000095541"/>
    </source>
</evidence>
<evidence type="ECO:0000259" key="3">
    <source>
        <dbReference type="Pfam" id="PF22124"/>
    </source>
</evidence>
<dbReference type="Gene3D" id="2.60.40.1180">
    <property type="entry name" value="Golgi alpha-mannosidase II"/>
    <property type="match status" value="1"/>
</dbReference>
<dbReference type="GO" id="GO:0004560">
    <property type="term" value="F:alpha-L-fucosidase activity"/>
    <property type="evidence" value="ECO:0007669"/>
    <property type="project" value="UniProtKB-EC"/>
</dbReference>
<dbReference type="PANTHER" id="PTHR31084">
    <property type="entry name" value="ALPHA-L-FUCOSIDASE 2"/>
    <property type="match status" value="1"/>
</dbReference>
<feature type="signal peptide" evidence="1">
    <location>
        <begin position="1"/>
        <end position="20"/>
    </location>
</feature>
<keyword evidence="1" id="KW-0732">Signal</keyword>
<dbReference type="Pfam" id="PF22124">
    <property type="entry name" value="Glyco_hydro_95_cat"/>
    <property type="match status" value="1"/>
</dbReference>
<evidence type="ECO:0000256" key="1">
    <source>
        <dbReference type="SAM" id="SignalP"/>
    </source>
</evidence>
<feature type="chain" id="PRO_5008034077" evidence="1">
    <location>
        <begin position="21"/>
        <end position="841"/>
    </location>
</feature>
<sequence>MNKILNLCISMLVGISVAEAQNTDYAYLEMKSSPFEVSDTYLSKHDIVYLSPTQLEAEGFPMGNGNIGGMIWNNDNGIEMQINKNDLWTDIRPAEFNTSILKHAARLKIDFGVPVFSWIHLKNFEGRLSLLKGETNYKASTAYSTTNIRTWLTHNKNVWVLECENLPDKNILGDSSTATVTLERLGSRAFSGWYGGWFAKDPAVGIGETRAFVDSHDMIIEEKGEGLNFAVVCRIMKEQSTPVIINSHRTEYKTTQSRFIILISVVTDQESRDPLSAAKKILDEVEEYGIENTRKDKDDWYRRFWSNSFVKLGDDYLENIYYLRRYLMAAGSRGQFPVSFNGGLWRWNRDVLNWVTPHHWNTQQQYWGLCAQNDCQLMMPYLNTYFKMIPFGEELAKEKGAVNDALLITEAHCFTGEQTSKNTGYLKNNFTPASQIASLFWDYYAFTGDKTFLKNKAYVFMKKASHFYLDKLEWDADKKEYFLKASLYESAPIAYVKNPISDRNCIEQLFKNCIQAAEILNVDKDEIKKWNYVLEHLWKRGFQQFGDCGEVTSPAEEYYTEKRYSPWIWGNGGAVAFPTGLIGIDDKNTRLGKAVINLLKHSDEANAHYPYPEIAARMGEGDKALKYILNGVKMHQMYPQGLMHNVTGYPDNIYNLDSRHDLLNHAYVIRSHDFFQCGMEPISNYSTAINEMMLQSNEDKIRVFPAIPSAWDTTKLAFTLLARGAFVVSSERNEHTQVTQVGIKSLKGNLCSLQNPWPGKKNILIHEKSDNNKVVKFRMKNDVIVFSTKPDVEYTVMVDGERKSGRTIYSGTPNKKVKSLGNRVLGKISGWNDFKSDSIKK</sequence>
<dbReference type="AlphaFoldDB" id="A0A174TPL9"/>
<organism evidence="4 5">
    <name type="scientific">Bacteroides thetaiotaomicron</name>
    <dbReference type="NCBI Taxonomy" id="818"/>
    <lineage>
        <taxon>Bacteria</taxon>
        <taxon>Pseudomonadati</taxon>
        <taxon>Bacteroidota</taxon>
        <taxon>Bacteroidia</taxon>
        <taxon>Bacteroidales</taxon>
        <taxon>Bacteroidaceae</taxon>
        <taxon>Bacteroides</taxon>
    </lineage>
</organism>
<dbReference type="EMBL" id="CZBI01000003">
    <property type="protein sequence ID" value="CUQ09957.1"/>
    <property type="molecule type" value="Genomic_DNA"/>
</dbReference>
<gene>
    <name evidence="4" type="ORF">ERS852557_02719</name>
</gene>
<name>A0A174TPL9_BACT4</name>
<accession>A0A174TPL9</accession>
<protein>
    <submittedName>
        <fullName evidence="4">Alpha-L-fucosidase</fullName>
        <ecNumber evidence="4">3.2.1.51</ecNumber>
    </submittedName>
</protein>
<dbReference type="Proteomes" id="UP000095541">
    <property type="component" value="Unassembled WGS sequence"/>
</dbReference>
<keyword evidence="4" id="KW-0378">Hydrolase</keyword>
<feature type="domain" description="Alpha fucosidase A-like C-terminal" evidence="2">
    <location>
        <begin position="695"/>
        <end position="796"/>
    </location>
</feature>
<dbReference type="SUPFAM" id="SSF48208">
    <property type="entry name" value="Six-hairpin glycosidases"/>
    <property type="match status" value="1"/>
</dbReference>
<evidence type="ECO:0000259" key="2">
    <source>
        <dbReference type="Pfam" id="PF21307"/>
    </source>
</evidence>
<dbReference type="GO" id="GO:0005975">
    <property type="term" value="P:carbohydrate metabolic process"/>
    <property type="evidence" value="ECO:0007669"/>
    <property type="project" value="InterPro"/>
</dbReference>
<dbReference type="RefSeq" id="WP_055219307.1">
    <property type="nucleotide sequence ID" value="NZ_JANUON010000003.1"/>
</dbReference>
<dbReference type="InterPro" id="IPR012341">
    <property type="entry name" value="6hp_glycosidase-like_sf"/>
</dbReference>
<dbReference type="Pfam" id="PF21307">
    <property type="entry name" value="Glyco_hydro_95_C"/>
    <property type="match status" value="1"/>
</dbReference>
<dbReference type="InterPro" id="IPR008928">
    <property type="entry name" value="6-hairpin_glycosidase_sf"/>
</dbReference>
<feature type="domain" description="Glycosyl hydrolase family 95 catalytic" evidence="3">
    <location>
        <begin position="313"/>
        <end position="646"/>
    </location>
</feature>
<evidence type="ECO:0000313" key="4">
    <source>
        <dbReference type="EMBL" id="CUQ09957.1"/>
    </source>
</evidence>
<dbReference type="InterPro" id="IPR013780">
    <property type="entry name" value="Glyco_hydro_b"/>
</dbReference>